<sequence length="423" mass="45064">MNEEKTAVGPEVARAFEALKTLPAVKEALRLVRERLPETIEVQKELALIEAPSRHEQKKAARYAELLRGAGLEEVETAPSGNVFGFVRGGGRTGSSVLLEGHLDTVFSFGDVKGLFVDAEGRIHCPGICDDTRALAANLAVLKALRACGIRPHHDLVFAGTVCEEGLGAMDGMKRLLGEDLPARTKLLASISIDGGSRGTFYANATGMVDWQVDYEGPGGHVWTAWGEPSAVHAAARAAAKLADLELPAEPKTVLSVTLIEGGQAIHGIASRASFKVNARSNSATVLERLNQRMQELFQAGADEENARWETPGRIRMSCRKILDIPAGSQPESSRIVQAARAASLAAGVQPRLLPGGCTNGNIAIARGIPAVTLSRGGEEFGTHTLAEWFDPRGVWVCEQRSLLLLLALAGVEGELAPLDLRV</sequence>
<evidence type="ECO:0000256" key="2">
    <source>
        <dbReference type="ARBA" id="ARBA00022801"/>
    </source>
</evidence>
<dbReference type="InterPro" id="IPR002933">
    <property type="entry name" value="Peptidase_M20"/>
</dbReference>
<feature type="domain" description="Peptidase M20 dimerisation" evidence="3">
    <location>
        <begin position="207"/>
        <end position="303"/>
    </location>
</feature>
<dbReference type="PANTHER" id="PTHR43808:SF17">
    <property type="entry name" value="PEPTIDASE M20"/>
    <property type="match status" value="1"/>
</dbReference>
<keyword evidence="5" id="KW-1185">Reference proteome</keyword>
<evidence type="ECO:0000313" key="4">
    <source>
        <dbReference type="EMBL" id="MCG5030602.1"/>
    </source>
</evidence>
<dbReference type="Proteomes" id="UP001297600">
    <property type="component" value="Unassembled WGS sequence"/>
</dbReference>
<organism evidence="4 5">
    <name type="scientific">Mesosutterella porci</name>
    <dbReference type="NCBI Taxonomy" id="2915351"/>
    <lineage>
        <taxon>Bacteria</taxon>
        <taxon>Pseudomonadati</taxon>
        <taxon>Pseudomonadota</taxon>
        <taxon>Betaproteobacteria</taxon>
        <taxon>Burkholderiales</taxon>
        <taxon>Sutterellaceae</taxon>
        <taxon>Mesosutterella</taxon>
    </lineage>
</organism>
<dbReference type="RefSeq" id="WP_237978258.1">
    <property type="nucleotide sequence ID" value="NZ_JAKNCT010000004.1"/>
</dbReference>
<dbReference type="InterPro" id="IPR036264">
    <property type="entry name" value="Bact_exopeptidase_dim_dom"/>
</dbReference>
<gene>
    <name evidence="4" type="ORF">MAF45_03970</name>
</gene>
<proteinExistence type="predicted"/>
<dbReference type="Pfam" id="PF01546">
    <property type="entry name" value="Peptidase_M20"/>
    <property type="match status" value="1"/>
</dbReference>
<dbReference type="SUPFAM" id="SSF55031">
    <property type="entry name" value="Bacterial exopeptidase dimerisation domain"/>
    <property type="match status" value="1"/>
</dbReference>
<dbReference type="SUPFAM" id="SSF53187">
    <property type="entry name" value="Zn-dependent exopeptidases"/>
    <property type="match status" value="1"/>
</dbReference>
<dbReference type="Gene3D" id="3.40.630.10">
    <property type="entry name" value="Zn peptidases"/>
    <property type="match status" value="1"/>
</dbReference>
<dbReference type="PANTHER" id="PTHR43808">
    <property type="entry name" value="ACETYLORNITHINE DEACETYLASE"/>
    <property type="match status" value="1"/>
</dbReference>
<reference evidence="4 5" key="1">
    <citation type="submission" date="2022-02" db="EMBL/GenBank/DDBJ databases">
        <title>Mesosutterella porci, a novel member of the family Sutterellaceae from pig feces.</title>
        <authorList>
            <person name="Wylensek D."/>
            <person name="Clavel T."/>
        </authorList>
    </citation>
    <scope>NUCLEOTIDE SEQUENCE [LARGE SCALE GENOMIC DNA]</scope>
    <source>
        <strain evidence="5">oilRF-744-wt-GAM-9</strain>
    </source>
</reference>
<accession>A0ABS9MQ01</accession>
<protein>
    <submittedName>
        <fullName evidence="4">M20/M25/M40 family metallo-hydrolase</fullName>
    </submittedName>
</protein>
<keyword evidence="1" id="KW-0479">Metal-binding</keyword>
<name>A0ABS9MQ01_9BURK</name>
<evidence type="ECO:0000313" key="5">
    <source>
        <dbReference type="Proteomes" id="UP001297600"/>
    </source>
</evidence>
<comment type="caution">
    <text evidence="4">The sequence shown here is derived from an EMBL/GenBank/DDBJ whole genome shotgun (WGS) entry which is preliminary data.</text>
</comment>
<dbReference type="Pfam" id="PF07687">
    <property type="entry name" value="M20_dimer"/>
    <property type="match status" value="1"/>
</dbReference>
<dbReference type="Gene3D" id="3.30.70.360">
    <property type="match status" value="1"/>
</dbReference>
<dbReference type="EMBL" id="JAKNCT010000004">
    <property type="protein sequence ID" value="MCG5030602.1"/>
    <property type="molecule type" value="Genomic_DNA"/>
</dbReference>
<evidence type="ECO:0000256" key="1">
    <source>
        <dbReference type="ARBA" id="ARBA00022723"/>
    </source>
</evidence>
<evidence type="ECO:0000259" key="3">
    <source>
        <dbReference type="Pfam" id="PF07687"/>
    </source>
</evidence>
<keyword evidence="2" id="KW-0378">Hydrolase</keyword>
<dbReference type="InterPro" id="IPR011650">
    <property type="entry name" value="Peptidase_M20_dimer"/>
</dbReference>
<dbReference type="InterPro" id="IPR050072">
    <property type="entry name" value="Peptidase_M20A"/>
</dbReference>